<dbReference type="AlphaFoldDB" id="A0A1M6SU18"/>
<protein>
    <submittedName>
        <fullName evidence="1">Uncharacterized protein</fullName>
    </submittedName>
</protein>
<keyword evidence="2" id="KW-1185">Reference proteome</keyword>
<reference evidence="1 2" key="1">
    <citation type="submission" date="2016-11" db="EMBL/GenBank/DDBJ databases">
        <authorList>
            <person name="Jaros S."/>
            <person name="Januszkiewicz K."/>
            <person name="Wedrychowicz H."/>
        </authorList>
    </citation>
    <scope>NUCLEOTIDE SEQUENCE [LARGE SCALE GENOMIC DNA]</scope>
    <source>
        <strain evidence="1 2">DSM 19557</strain>
    </source>
</reference>
<dbReference type="OrthoDB" id="10224at2"/>
<dbReference type="EMBL" id="LT670846">
    <property type="protein sequence ID" value="SHK48156.1"/>
    <property type="molecule type" value="Genomic_DNA"/>
</dbReference>
<gene>
    <name evidence="1" type="ORF">SAMN05444391_1165</name>
</gene>
<sequence>MEIRRVEGVYLQKISEEFQPILTERLSESLRIKLLSSVEEVLPSLFEHSKTAKGFVLSVEGSKAQILLQKGVSLEVENLSGVPLKEGQIIYLERTESPNLLRLVAVESPVNEEKLLVDMFEGKDGFELNLDLESFVRNSGLFYENKLLKFLQGKISIEELAKDAKYLLLKDIQDQFPELKDFEGYSLLDKLSTYVNLLKTIREWKDSLDYLLLERLSHEEFARLIKYLSENKQSTLVTLIEKQDRARVLLELYKAVNEDVNFPYRDNFIQAFEKLKGSLIYEGLKEGDPIKVEKGIEELQKFASMLDKEQKAQELMQKLYLINHLQYTMAFRDRLYLPVRYRDGRGGLMYYPSDSYRVFIHLNYEDYYISALLVAPKSKEVKKLSLRFFTDSQDIHQRITEGRTILEAYLKEEGLELGSFDVILQDKRATMESFIQEMNVSNFYRVV</sequence>
<dbReference type="Proteomes" id="UP000189810">
    <property type="component" value="Chromosome I"/>
</dbReference>
<dbReference type="STRING" id="381751.SAMN05444391_1165"/>
<evidence type="ECO:0000313" key="1">
    <source>
        <dbReference type="EMBL" id="SHK48156.1"/>
    </source>
</evidence>
<name>A0A1M6SU18_9AQUI</name>
<organism evidence="1 2">
    <name type="scientific">Thermocrinis minervae</name>
    <dbReference type="NCBI Taxonomy" id="381751"/>
    <lineage>
        <taxon>Bacteria</taxon>
        <taxon>Pseudomonadati</taxon>
        <taxon>Aquificota</taxon>
        <taxon>Aquificia</taxon>
        <taxon>Aquificales</taxon>
        <taxon>Aquificaceae</taxon>
        <taxon>Thermocrinis</taxon>
    </lineage>
</organism>
<accession>A0A1M6SU18</accession>
<dbReference type="RefSeq" id="WP_079654271.1">
    <property type="nucleotide sequence ID" value="NZ_LT670846.1"/>
</dbReference>
<evidence type="ECO:0000313" key="2">
    <source>
        <dbReference type="Proteomes" id="UP000189810"/>
    </source>
</evidence>
<proteinExistence type="predicted"/>